<keyword evidence="2" id="KW-1133">Transmembrane helix</keyword>
<evidence type="ECO:0000256" key="1">
    <source>
        <dbReference type="SAM" id="MobiDB-lite"/>
    </source>
</evidence>
<comment type="caution">
    <text evidence="3">The sequence shown here is derived from an EMBL/GenBank/DDBJ whole genome shotgun (WGS) entry which is preliminary data.</text>
</comment>
<sequence length="255" mass="27623">MDGDQRAWPPRSRRAEEPEELDWDAGEEEPPWNPRAHRAARRGLEPEDGPRPSWETLPPSARLYGAPADPGFRPVRRVPWRRWAGAVLAMAVATALVAGLVVTGVRLATPEPEPGELSDSLAGVRLTLPAGWQEGRVPPVTGFTSVARDGGGSIVMARPMHEPVPDLGKAVKAAATRYGRLLLKGDQVSVVEDQPVAQGHTRALRASYDDIVNRPAYLRVTILTRNGRTAMLVGLLQPEQAASRQALDAVLSSVR</sequence>
<reference evidence="3" key="1">
    <citation type="journal article" date="2014" name="Int. J. Syst. Evol. Microbiol.">
        <title>Complete genome sequence of Corynebacterium casei LMG S-19264T (=DSM 44701T), isolated from a smear-ripened cheese.</title>
        <authorList>
            <consortium name="US DOE Joint Genome Institute (JGI-PGF)"/>
            <person name="Walter F."/>
            <person name="Albersmeier A."/>
            <person name="Kalinowski J."/>
            <person name="Ruckert C."/>
        </authorList>
    </citation>
    <scope>NUCLEOTIDE SEQUENCE</scope>
    <source>
        <strain evidence="3">CGMCC 4.7430</strain>
    </source>
</reference>
<feature type="compositionally biased region" description="Acidic residues" evidence="1">
    <location>
        <begin position="17"/>
        <end position="30"/>
    </location>
</feature>
<protein>
    <submittedName>
        <fullName evidence="3">Uncharacterized protein</fullName>
    </submittedName>
</protein>
<dbReference type="EMBL" id="BMNK01000003">
    <property type="protein sequence ID" value="GGP04824.1"/>
    <property type="molecule type" value="Genomic_DNA"/>
</dbReference>
<evidence type="ECO:0000256" key="2">
    <source>
        <dbReference type="SAM" id="Phobius"/>
    </source>
</evidence>
<keyword evidence="2" id="KW-0472">Membrane</keyword>
<keyword evidence="4" id="KW-1185">Reference proteome</keyword>
<evidence type="ECO:0000313" key="3">
    <source>
        <dbReference type="EMBL" id="GGP04824.1"/>
    </source>
</evidence>
<keyword evidence="2" id="KW-0812">Transmembrane</keyword>
<accession>A0A918E4R1</accession>
<feature type="region of interest" description="Disordered" evidence="1">
    <location>
        <begin position="1"/>
        <end position="62"/>
    </location>
</feature>
<organism evidence="3 4">
    <name type="scientific">Nonomuraea glycinis</name>
    <dbReference type="NCBI Taxonomy" id="2047744"/>
    <lineage>
        <taxon>Bacteria</taxon>
        <taxon>Bacillati</taxon>
        <taxon>Actinomycetota</taxon>
        <taxon>Actinomycetes</taxon>
        <taxon>Streptosporangiales</taxon>
        <taxon>Streptosporangiaceae</taxon>
        <taxon>Nonomuraea</taxon>
    </lineage>
</organism>
<feature type="transmembrane region" description="Helical" evidence="2">
    <location>
        <begin position="83"/>
        <end position="105"/>
    </location>
</feature>
<gene>
    <name evidence="3" type="ORF">GCM10012278_21780</name>
</gene>
<dbReference type="Proteomes" id="UP000660745">
    <property type="component" value="Unassembled WGS sequence"/>
</dbReference>
<evidence type="ECO:0000313" key="4">
    <source>
        <dbReference type="Proteomes" id="UP000660745"/>
    </source>
</evidence>
<name>A0A918E4R1_9ACTN</name>
<proteinExistence type="predicted"/>
<dbReference type="RefSeq" id="WP_189138404.1">
    <property type="nucleotide sequence ID" value="NZ_BMNK01000003.1"/>
</dbReference>
<feature type="compositionally biased region" description="Low complexity" evidence="1">
    <location>
        <begin position="1"/>
        <end position="10"/>
    </location>
</feature>
<dbReference type="AlphaFoldDB" id="A0A918E4R1"/>
<reference evidence="3" key="2">
    <citation type="submission" date="2020-09" db="EMBL/GenBank/DDBJ databases">
        <authorList>
            <person name="Sun Q."/>
            <person name="Zhou Y."/>
        </authorList>
    </citation>
    <scope>NUCLEOTIDE SEQUENCE</scope>
    <source>
        <strain evidence="3">CGMCC 4.7430</strain>
    </source>
</reference>